<dbReference type="GO" id="GO:0006650">
    <property type="term" value="P:glycerophospholipid metabolic process"/>
    <property type="evidence" value="ECO:0007669"/>
    <property type="project" value="UniProtKB-UniRule"/>
</dbReference>
<reference evidence="20 21" key="1">
    <citation type="submission" date="2018-09" db="EMBL/GenBank/DDBJ databases">
        <authorList>
            <person name="Postec A."/>
        </authorList>
    </citation>
    <scope>NUCLEOTIDE SEQUENCE [LARGE SCALE GENOMIC DNA]</scope>
    <source>
        <strain evidence="20">70B-A</strain>
    </source>
</reference>
<feature type="binding site" evidence="13">
    <location>
        <position position="11"/>
    </location>
    <ligand>
        <name>NADPH</name>
        <dbReference type="ChEBI" id="CHEBI:57783"/>
    </ligand>
</feature>
<dbReference type="UniPathway" id="UPA00940"/>
<dbReference type="PRINTS" id="PR00077">
    <property type="entry name" value="GPDHDRGNASE"/>
</dbReference>
<feature type="binding site" evidence="13">
    <location>
        <position position="105"/>
    </location>
    <ligand>
        <name>sn-glycerol 3-phosphate</name>
        <dbReference type="ChEBI" id="CHEBI:57597"/>
    </ligand>
</feature>
<name>A0A3P7RSC0_9FIRM</name>
<evidence type="ECO:0000256" key="8">
    <source>
        <dbReference type="ARBA" id="ARBA00023264"/>
    </source>
</evidence>
<organism evidence="20 21">
    <name type="scientific">Petrocella atlantisensis</name>
    <dbReference type="NCBI Taxonomy" id="2173034"/>
    <lineage>
        <taxon>Bacteria</taxon>
        <taxon>Bacillati</taxon>
        <taxon>Bacillota</taxon>
        <taxon>Clostridia</taxon>
        <taxon>Lachnospirales</taxon>
        <taxon>Vallitaleaceae</taxon>
        <taxon>Petrocella</taxon>
    </lineage>
</organism>
<dbReference type="GO" id="GO:0046167">
    <property type="term" value="P:glycerol-3-phosphate biosynthetic process"/>
    <property type="evidence" value="ECO:0007669"/>
    <property type="project" value="UniProtKB-UniRule"/>
</dbReference>
<keyword evidence="21" id="KW-1185">Reference proteome</keyword>
<dbReference type="Gene3D" id="1.10.1040.10">
    <property type="entry name" value="N-(1-d-carboxylethyl)-l-norvaline Dehydrogenase, domain 2"/>
    <property type="match status" value="1"/>
</dbReference>
<evidence type="ECO:0000256" key="5">
    <source>
        <dbReference type="ARBA" id="ARBA00023027"/>
    </source>
</evidence>
<keyword evidence="8 13" id="KW-1208">Phospholipid metabolism</keyword>
<keyword evidence="2 13" id="KW-0444">Lipid biosynthesis</keyword>
<evidence type="ECO:0000256" key="17">
    <source>
        <dbReference type="RuleBase" id="RU000437"/>
    </source>
</evidence>
<comment type="catalytic activity">
    <reaction evidence="9">
        <text>sn-glycerol 3-phosphate + NADP(+) = dihydroxyacetone phosphate + NADPH + H(+)</text>
        <dbReference type="Rhea" id="RHEA:11096"/>
        <dbReference type="ChEBI" id="CHEBI:15378"/>
        <dbReference type="ChEBI" id="CHEBI:57597"/>
        <dbReference type="ChEBI" id="CHEBI:57642"/>
        <dbReference type="ChEBI" id="CHEBI:57783"/>
        <dbReference type="ChEBI" id="CHEBI:58349"/>
        <dbReference type="EC" id="1.1.1.94"/>
    </reaction>
    <physiologicalReaction direction="right-to-left" evidence="9">
        <dbReference type="Rhea" id="RHEA:11098"/>
    </physiologicalReaction>
</comment>
<evidence type="ECO:0000259" key="19">
    <source>
        <dbReference type="Pfam" id="PF07479"/>
    </source>
</evidence>
<feature type="binding site" evidence="13">
    <location>
        <position position="278"/>
    </location>
    <ligand>
        <name>NADPH</name>
        <dbReference type="ChEBI" id="CHEBI:57783"/>
    </ligand>
</feature>
<dbReference type="PROSITE" id="PS00957">
    <property type="entry name" value="NAD_G3PDH"/>
    <property type="match status" value="1"/>
</dbReference>
<dbReference type="Proteomes" id="UP000279029">
    <property type="component" value="Chromosome"/>
</dbReference>
<feature type="domain" description="Glycerol-3-phosphate dehydrogenase NAD-dependent C-terminal" evidence="19">
    <location>
        <begin position="177"/>
        <end position="317"/>
    </location>
</feature>
<proteinExistence type="inferred from homology"/>
<dbReference type="PANTHER" id="PTHR11728">
    <property type="entry name" value="GLYCEROL-3-PHOSPHATE DEHYDROGENASE"/>
    <property type="match status" value="1"/>
</dbReference>
<keyword evidence="7 13" id="KW-0594">Phospholipid biosynthesis</keyword>
<evidence type="ECO:0000256" key="16">
    <source>
        <dbReference type="PIRSR" id="PIRSR000114-3"/>
    </source>
</evidence>
<feature type="binding site" evidence="13">
    <location>
        <position position="251"/>
    </location>
    <ligand>
        <name>sn-glycerol 3-phosphate</name>
        <dbReference type="ChEBI" id="CHEBI:57597"/>
    </ligand>
</feature>
<dbReference type="InterPro" id="IPR006109">
    <property type="entry name" value="G3P_DH_NAD-dep_C"/>
</dbReference>
<dbReference type="AlphaFoldDB" id="A0A3P7RSC0"/>
<dbReference type="PIRSF" id="PIRSF000114">
    <property type="entry name" value="Glycerol-3-P_dh"/>
    <property type="match status" value="1"/>
</dbReference>
<comment type="similarity">
    <text evidence="1 13 17">Belongs to the NAD-dependent glycerol-3-phosphate dehydrogenase family.</text>
</comment>
<feature type="binding site" evidence="13">
    <location>
        <position position="105"/>
    </location>
    <ligand>
        <name>NADPH</name>
        <dbReference type="ChEBI" id="CHEBI:57783"/>
    </ligand>
</feature>
<feature type="binding site" evidence="13">
    <location>
        <position position="133"/>
    </location>
    <ligand>
        <name>sn-glycerol 3-phosphate</name>
        <dbReference type="ChEBI" id="CHEBI:57597"/>
    </ligand>
</feature>
<feature type="binding site" evidence="16">
    <location>
        <position position="137"/>
    </location>
    <ligand>
        <name>NAD(+)</name>
        <dbReference type="ChEBI" id="CHEBI:57540"/>
    </ligand>
</feature>
<evidence type="ECO:0000256" key="13">
    <source>
        <dbReference type="HAMAP-Rule" id="MF_00394"/>
    </source>
</evidence>
<dbReference type="Pfam" id="PF07479">
    <property type="entry name" value="NAD_Gly3P_dh_C"/>
    <property type="match status" value="1"/>
</dbReference>
<evidence type="ECO:0000256" key="9">
    <source>
        <dbReference type="ARBA" id="ARBA00052716"/>
    </source>
</evidence>
<dbReference type="NCBIfam" id="NF000942">
    <property type="entry name" value="PRK00094.1-4"/>
    <property type="match status" value="1"/>
</dbReference>
<dbReference type="GO" id="GO:0008654">
    <property type="term" value="P:phospholipid biosynthetic process"/>
    <property type="evidence" value="ECO:0007669"/>
    <property type="project" value="UniProtKB-KW"/>
</dbReference>
<evidence type="ECO:0000256" key="6">
    <source>
        <dbReference type="ARBA" id="ARBA00023098"/>
    </source>
</evidence>
<comment type="caution">
    <text evidence="13">Lacks conserved residue(s) required for the propagation of feature annotation.</text>
</comment>
<sequence length="329" mass="35661">MKIGILGAGSWGIALSMLLKENNHEVTVWSIVEEEVNMLNQHHEHLRNLPGIKIDDTILITNDIKEAILGSDMLIFAVPSRYVRDTAVMVKNYIKSDQIILNVGKGLEDETLFTLAEVIEDVIHTNPIAVLSGPSHAEEVARKIPTSVVAASKDESIVKIVQETFMNQFFRVYGSSDVLGVEIGGALKNVIALAAGISDGLGFGDNTKAALMTRGIAEISRLGLAMGGDVQTFNGLTGIGDLIVTCTSVHSRNRKAGILIGEGLTLQEAQEKVSMVVEGVYAAHAATALATKFEIELPIIEQVNEVLFNDKDPREAVTELMLRDRKFES</sequence>
<comment type="pathway">
    <text evidence="13">Membrane lipid metabolism; glycerophospholipid metabolism.</text>
</comment>
<dbReference type="Gene3D" id="3.40.50.720">
    <property type="entry name" value="NAD(P)-binding Rossmann-like Domain"/>
    <property type="match status" value="1"/>
</dbReference>
<keyword evidence="13" id="KW-0963">Cytoplasm</keyword>
<evidence type="ECO:0000256" key="12">
    <source>
        <dbReference type="ARBA" id="ARBA00080511"/>
    </source>
</evidence>
<dbReference type="GO" id="GO:0005975">
    <property type="term" value="P:carbohydrate metabolic process"/>
    <property type="evidence" value="ECO:0007669"/>
    <property type="project" value="InterPro"/>
</dbReference>
<feature type="domain" description="Glycerol-3-phosphate dehydrogenase NAD-dependent N-terminal" evidence="18">
    <location>
        <begin position="2"/>
        <end position="156"/>
    </location>
</feature>
<dbReference type="SUPFAM" id="SSF51735">
    <property type="entry name" value="NAD(P)-binding Rossmann-fold domains"/>
    <property type="match status" value="1"/>
</dbReference>
<dbReference type="GO" id="GO:0141152">
    <property type="term" value="F:glycerol-3-phosphate dehydrogenase (NAD+) activity"/>
    <property type="evidence" value="ECO:0007669"/>
    <property type="project" value="RHEA"/>
</dbReference>
<feature type="active site" description="Proton acceptor" evidence="13 14">
    <location>
        <position position="188"/>
    </location>
</feature>
<evidence type="ECO:0000256" key="11">
    <source>
        <dbReference type="ARBA" id="ARBA00069372"/>
    </source>
</evidence>
<keyword evidence="5 13" id="KW-0520">NAD</keyword>
<evidence type="ECO:0000256" key="10">
    <source>
        <dbReference type="ARBA" id="ARBA00066687"/>
    </source>
</evidence>
<dbReference type="NCBIfam" id="NF000941">
    <property type="entry name" value="PRK00094.1-3"/>
    <property type="match status" value="1"/>
</dbReference>
<feature type="binding site" evidence="13">
    <location>
        <position position="253"/>
    </location>
    <ligand>
        <name>sn-glycerol 3-phosphate</name>
        <dbReference type="ChEBI" id="CHEBI:57597"/>
    </ligand>
</feature>
<comment type="subcellular location">
    <subcellularLocation>
        <location evidence="13">Cytoplasm</location>
    </subcellularLocation>
</comment>
<protein>
    <recommendedName>
        <fullName evidence="11 13">Glycerol-3-phosphate dehydrogenase [NAD(P)+]</fullName>
        <ecNumber evidence="10 13">1.1.1.94</ecNumber>
    </recommendedName>
    <alternativeName>
        <fullName evidence="13">NAD(P)(+)-dependent glycerol-3-phosphate dehydrogenase</fullName>
    </alternativeName>
    <alternativeName>
        <fullName evidence="12 13">NAD(P)H-dependent dihydroxyacetone-phosphate reductase</fullName>
    </alternativeName>
</protein>
<dbReference type="EMBL" id="LR130778">
    <property type="protein sequence ID" value="VDN45912.1"/>
    <property type="molecule type" value="Genomic_DNA"/>
</dbReference>
<feature type="binding site" evidence="13">
    <location>
        <position position="188"/>
    </location>
    <ligand>
        <name>sn-glycerol 3-phosphate</name>
        <dbReference type="ChEBI" id="CHEBI:57597"/>
    </ligand>
</feature>
<keyword evidence="3 13" id="KW-0521">NADP</keyword>
<gene>
    <name evidence="13 20" type="primary">gpsA</name>
    <name evidence="20" type="ORF">PATL70BA_0074</name>
</gene>
<keyword evidence="13" id="KW-0547">Nucleotide-binding</keyword>
<dbReference type="InterPro" id="IPR036291">
    <property type="entry name" value="NAD(P)-bd_dom_sf"/>
</dbReference>
<dbReference type="FunFam" id="1.10.1040.10:FF:000001">
    <property type="entry name" value="Glycerol-3-phosphate dehydrogenase [NAD(P)+]"/>
    <property type="match status" value="1"/>
</dbReference>
<evidence type="ECO:0000256" key="14">
    <source>
        <dbReference type="PIRSR" id="PIRSR000114-1"/>
    </source>
</evidence>
<evidence type="ECO:0000256" key="7">
    <source>
        <dbReference type="ARBA" id="ARBA00023209"/>
    </source>
</evidence>
<dbReference type="GO" id="GO:0005829">
    <property type="term" value="C:cytosol"/>
    <property type="evidence" value="ECO:0007669"/>
    <property type="project" value="TreeGrafter"/>
</dbReference>
<feature type="binding site" evidence="15">
    <location>
        <position position="105"/>
    </location>
    <ligand>
        <name>substrate</name>
    </ligand>
</feature>
<dbReference type="EC" id="1.1.1.94" evidence="10 13"/>
<evidence type="ECO:0000256" key="15">
    <source>
        <dbReference type="PIRSR" id="PIRSR000114-2"/>
    </source>
</evidence>
<dbReference type="GO" id="GO:0141153">
    <property type="term" value="F:glycerol-3-phosphate dehydrogenase (NADP+) activity"/>
    <property type="evidence" value="ECO:0007669"/>
    <property type="project" value="RHEA"/>
</dbReference>
<evidence type="ECO:0000256" key="3">
    <source>
        <dbReference type="ARBA" id="ARBA00022857"/>
    </source>
</evidence>
<dbReference type="SUPFAM" id="SSF48179">
    <property type="entry name" value="6-phosphogluconate dehydrogenase C-terminal domain-like"/>
    <property type="match status" value="1"/>
</dbReference>
<comment type="catalytic activity">
    <reaction evidence="13">
        <text>sn-glycerol 3-phosphate + NAD(+) = dihydroxyacetone phosphate + NADH + H(+)</text>
        <dbReference type="Rhea" id="RHEA:11092"/>
        <dbReference type="ChEBI" id="CHEBI:15378"/>
        <dbReference type="ChEBI" id="CHEBI:57540"/>
        <dbReference type="ChEBI" id="CHEBI:57597"/>
        <dbReference type="ChEBI" id="CHEBI:57642"/>
        <dbReference type="ChEBI" id="CHEBI:57945"/>
        <dbReference type="EC" id="1.1.1.94"/>
    </reaction>
</comment>
<dbReference type="PANTHER" id="PTHR11728:SF1">
    <property type="entry name" value="GLYCEROL-3-PHOSPHATE DEHYDROGENASE [NAD(+)] 2, CHLOROPLASTIC"/>
    <property type="match status" value="1"/>
</dbReference>
<feature type="binding site" evidence="13">
    <location>
        <position position="10"/>
    </location>
    <ligand>
        <name>NADPH</name>
        <dbReference type="ChEBI" id="CHEBI:57783"/>
    </ligand>
</feature>
<dbReference type="Pfam" id="PF01210">
    <property type="entry name" value="NAD_Gly3P_dh_N"/>
    <property type="match status" value="1"/>
</dbReference>
<dbReference type="GO" id="GO:0046168">
    <property type="term" value="P:glycerol-3-phosphate catabolic process"/>
    <property type="evidence" value="ECO:0007669"/>
    <property type="project" value="InterPro"/>
</dbReference>
<evidence type="ECO:0000313" key="20">
    <source>
        <dbReference type="EMBL" id="VDN45912.1"/>
    </source>
</evidence>
<dbReference type="InterPro" id="IPR008927">
    <property type="entry name" value="6-PGluconate_DH-like_C_sf"/>
</dbReference>
<evidence type="ECO:0000313" key="21">
    <source>
        <dbReference type="Proteomes" id="UP000279029"/>
    </source>
</evidence>
<feature type="binding site" evidence="13">
    <location>
        <position position="252"/>
    </location>
    <ligand>
        <name>sn-glycerol 3-phosphate</name>
        <dbReference type="ChEBI" id="CHEBI:57597"/>
    </ligand>
</feature>
<evidence type="ECO:0000256" key="2">
    <source>
        <dbReference type="ARBA" id="ARBA00022516"/>
    </source>
</evidence>
<feature type="binding site" evidence="15">
    <location>
        <begin position="252"/>
        <end position="253"/>
    </location>
    <ligand>
        <name>substrate</name>
    </ligand>
</feature>
<feature type="binding site" evidence="13">
    <location>
        <position position="137"/>
    </location>
    <ligand>
        <name>NADPH</name>
        <dbReference type="ChEBI" id="CHEBI:57783"/>
    </ligand>
</feature>
<evidence type="ECO:0000259" key="18">
    <source>
        <dbReference type="Pfam" id="PF01210"/>
    </source>
</evidence>
<feature type="binding site" evidence="13">
    <location>
        <position position="135"/>
    </location>
    <ligand>
        <name>sn-glycerol 3-phosphate</name>
        <dbReference type="ChEBI" id="CHEBI:57597"/>
    </ligand>
</feature>
<feature type="binding site" evidence="13">
    <location>
        <position position="252"/>
    </location>
    <ligand>
        <name>NADPH</name>
        <dbReference type="ChEBI" id="CHEBI:57783"/>
    </ligand>
</feature>
<dbReference type="HAMAP" id="MF_00394">
    <property type="entry name" value="NAD_Glyc3P_dehydrog"/>
    <property type="match status" value="1"/>
</dbReference>
<keyword evidence="4 13" id="KW-0560">Oxidoreductase</keyword>
<comment type="function">
    <text evidence="13">Catalyzes the reduction of the glycolytic intermediate dihydroxyacetone phosphate (DHAP) to sn-glycerol 3-phosphate (G3P), the key precursor for phospholipid synthesis.</text>
</comment>
<accession>A0A3P7RSC0</accession>
<feature type="binding site" evidence="16">
    <location>
        <position position="252"/>
    </location>
    <ligand>
        <name>NAD(+)</name>
        <dbReference type="ChEBI" id="CHEBI:57540"/>
    </ligand>
</feature>
<dbReference type="InterPro" id="IPR006168">
    <property type="entry name" value="G3P_DH_NAD-dep"/>
</dbReference>
<dbReference type="InterPro" id="IPR013328">
    <property type="entry name" value="6PGD_dom2"/>
</dbReference>
<dbReference type="KEGG" id="cbar:PATL70BA_0074"/>
<dbReference type="InterPro" id="IPR011128">
    <property type="entry name" value="G3P_DH_NAD-dep_N"/>
</dbReference>
<feature type="binding site" evidence="16">
    <location>
        <begin position="7"/>
        <end position="12"/>
    </location>
    <ligand>
        <name>NAD(+)</name>
        <dbReference type="ChEBI" id="CHEBI:57540"/>
    </ligand>
</feature>
<feature type="binding site" evidence="13">
    <location>
        <position position="276"/>
    </location>
    <ligand>
        <name>NADPH</name>
        <dbReference type="ChEBI" id="CHEBI:57783"/>
    </ligand>
</feature>
<feature type="binding site" evidence="13">
    <location>
        <position position="241"/>
    </location>
    <ligand>
        <name>sn-glycerol 3-phosphate</name>
        <dbReference type="ChEBI" id="CHEBI:57597"/>
    </ligand>
</feature>
<dbReference type="GO" id="GO:0051287">
    <property type="term" value="F:NAD binding"/>
    <property type="evidence" value="ECO:0007669"/>
    <property type="project" value="InterPro"/>
</dbReference>
<evidence type="ECO:0000256" key="1">
    <source>
        <dbReference type="ARBA" id="ARBA00011009"/>
    </source>
</evidence>
<evidence type="ECO:0000256" key="4">
    <source>
        <dbReference type="ARBA" id="ARBA00023002"/>
    </source>
</evidence>
<dbReference type="NCBIfam" id="NF000940">
    <property type="entry name" value="PRK00094.1-2"/>
    <property type="match status" value="1"/>
</dbReference>
<keyword evidence="6 13" id="KW-0443">Lipid metabolism</keyword>
<dbReference type="FunFam" id="3.40.50.720:FF:000019">
    <property type="entry name" value="Glycerol-3-phosphate dehydrogenase [NAD(P)+]"/>
    <property type="match status" value="1"/>
</dbReference>